<name>A0A1R3WR38_9RHOB</name>
<protein>
    <submittedName>
        <fullName evidence="3">HdeA/HdeB family protein</fullName>
    </submittedName>
</protein>
<gene>
    <name evidence="3" type="ORF">SAMN05421849_1363</name>
</gene>
<feature type="compositionally biased region" description="Low complexity" evidence="1">
    <location>
        <begin position="98"/>
        <end position="119"/>
    </location>
</feature>
<sequence length="148" mass="14583">MKYLAYTVSIAGLVASLGGAALAQDETDTAPDPETVTCADFVTLSADEQRDVLDQLKASDSSTDTEADAGADMGADADAGADTDTGADMSTDTDTDTGGDVTTMEGDAGADTDLSADAGADADTDADIEAVISACEGDATALVSDVAP</sequence>
<organism evidence="3 4">
    <name type="scientific">Pontibaca methylaminivorans</name>
    <dbReference type="NCBI Taxonomy" id="515897"/>
    <lineage>
        <taxon>Bacteria</taxon>
        <taxon>Pseudomonadati</taxon>
        <taxon>Pseudomonadota</taxon>
        <taxon>Alphaproteobacteria</taxon>
        <taxon>Rhodobacterales</taxon>
        <taxon>Roseobacteraceae</taxon>
        <taxon>Pontibaca</taxon>
    </lineage>
</organism>
<dbReference type="Proteomes" id="UP000192455">
    <property type="component" value="Unassembled WGS sequence"/>
</dbReference>
<feature type="signal peptide" evidence="2">
    <location>
        <begin position="1"/>
        <end position="23"/>
    </location>
</feature>
<keyword evidence="4" id="KW-1185">Reference proteome</keyword>
<dbReference type="AlphaFoldDB" id="A0A1R3WR38"/>
<dbReference type="InterPro" id="IPR010486">
    <property type="entry name" value="HNS-dep_expression_A/B"/>
</dbReference>
<evidence type="ECO:0000313" key="3">
    <source>
        <dbReference type="EMBL" id="SIT80726.1"/>
    </source>
</evidence>
<feature type="chain" id="PRO_5013091236" evidence="2">
    <location>
        <begin position="24"/>
        <end position="148"/>
    </location>
</feature>
<evidence type="ECO:0000313" key="4">
    <source>
        <dbReference type="Proteomes" id="UP000192455"/>
    </source>
</evidence>
<dbReference type="Pfam" id="PF06411">
    <property type="entry name" value="HdeA"/>
    <property type="match status" value="1"/>
</dbReference>
<feature type="region of interest" description="Disordered" evidence="1">
    <location>
        <begin position="56"/>
        <end position="119"/>
    </location>
</feature>
<accession>A0A1R3WR38</accession>
<dbReference type="EMBL" id="FTPS01000001">
    <property type="protein sequence ID" value="SIT80726.1"/>
    <property type="molecule type" value="Genomic_DNA"/>
</dbReference>
<reference evidence="3 4" key="1">
    <citation type="submission" date="2017-01" db="EMBL/GenBank/DDBJ databases">
        <authorList>
            <person name="Mah S.A."/>
            <person name="Swanson W.J."/>
            <person name="Moy G.W."/>
            <person name="Vacquier V.D."/>
        </authorList>
    </citation>
    <scope>NUCLEOTIDE SEQUENCE [LARGE SCALE GENOMIC DNA]</scope>
    <source>
        <strain evidence="3 4">DSM 21219</strain>
    </source>
</reference>
<feature type="compositionally biased region" description="Low complexity" evidence="1">
    <location>
        <begin position="70"/>
        <end position="90"/>
    </location>
</feature>
<proteinExistence type="predicted"/>
<evidence type="ECO:0000256" key="1">
    <source>
        <dbReference type="SAM" id="MobiDB-lite"/>
    </source>
</evidence>
<keyword evidence="2" id="KW-0732">Signal</keyword>
<evidence type="ECO:0000256" key="2">
    <source>
        <dbReference type="SAM" id="SignalP"/>
    </source>
</evidence>
<dbReference type="RefSeq" id="WP_143733018.1">
    <property type="nucleotide sequence ID" value="NZ_FTPS01000001.1"/>
</dbReference>